<reference evidence="1" key="1">
    <citation type="submission" date="2021-06" db="EMBL/GenBank/DDBJ databases">
        <authorList>
            <person name="Kallberg Y."/>
            <person name="Tangrot J."/>
            <person name="Rosling A."/>
        </authorList>
    </citation>
    <scope>NUCLEOTIDE SEQUENCE</scope>
    <source>
        <strain evidence="1">CL356</strain>
    </source>
</reference>
<proteinExistence type="predicted"/>
<protein>
    <submittedName>
        <fullName evidence="1">2793_t:CDS:1</fullName>
    </submittedName>
</protein>
<comment type="caution">
    <text evidence="1">The sequence shown here is derived from an EMBL/GenBank/DDBJ whole genome shotgun (WGS) entry which is preliminary data.</text>
</comment>
<evidence type="ECO:0000313" key="2">
    <source>
        <dbReference type="Proteomes" id="UP000789525"/>
    </source>
</evidence>
<name>A0ACA9KVN0_9GLOM</name>
<dbReference type="EMBL" id="CAJVPT010003312">
    <property type="protein sequence ID" value="CAG8494195.1"/>
    <property type="molecule type" value="Genomic_DNA"/>
</dbReference>
<keyword evidence="2" id="KW-1185">Reference proteome</keyword>
<evidence type="ECO:0000313" key="1">
    <source>
        <dbReference type="EMBL" id="CAG8494195.1"/>
    </source>
</evidence>
<organism evidence="1 2">
    <name type="scientific">Acaulospora colombiana</name>
    <dbReference type="NCBI Taxonomy" id="27376"/>
    <lineage>
        <taxon>Eukaryota</taxon>
        <taxon>Fungi</taxon>
        <taxon>Fungi incertae sedis</taxon>
        <taxon>Mucoromycota</taxon>
        <taxon>Glomeromycotina</taxon>
        <taxon>Glomeromycetes</taxon>
        <taxon>Diversisporales</taxon>
        <taxon>Acaulosporaceae</taxon>
        <taxon>Acaulospora</taxon>
    </lineage>
</organism>
<dbReference type="Proteomes" id="UP000789525">
    <property type="component" value="Unassembled WGS sequence"/>
</dbReference>
<gene>
    <name evidence="1" type="ORF">ACOLOM_LOCUS2508</name>
</gene>
<sequence>MEYTENESLRQYLSKNFEKITWEEKIAKLQQIATGPFNDRHKSSLVLDIKQGLRPELTEDTPPIFADLMKRCWSANPSDRPSIHEIKKCFDEWLLS</sequence>
<accession>A0ACA9KVN0</accession>